<dbReference type="STRING" id="1288291.A0A059F4T9"/>
<keyword evidence="1" id="KW-1133">Transmembrane helix</keyword>
<keyword evidence="1" id="KW-0472">Membrane</keyword>
<reference evidence="4" key="1">
    <citation type="submission" date="2013-02" db="EMBL/GenBank/DDBJ databases">
        <authorList>
            <consortium name="The Broad Institute Genome Sequencing Platform"/>
            <person name="Cuomo C."/>
            <person name="Becnel J."/>
            <person name="Sanscrainte N."/>
            <person name="Walker B."/>
            <person name="Young S.K."/>
            <person name="Zeng Q."/>
            <person name="Gargeya S."/>
            <person name="Fitzgerald M."/>
            <person name="Haas B."/>
            <person name="Abouelleil A."/>
            <person name="Alvarado L."/>
            <person name="Arachchi H.M."/>
            <person name="Berlin A.M."/>
            <person name="Chapman S.B."/>
            <person name="Dewar J."/>
            <person name="Goldberg J."/>
            <person name="Griggs A."/>
            <person name="Gujja S."/>
            <person name="Hansen M."/>
            <person name="Howarth C."/>
            <person name="Imamovic A."/>
            <person name="Larimer J."/>
            <person name="McCowan C."/>
            <person name="Murphy C."/>
            <person name="Neiman D."/>
            <person name="Pearson M."/>
            <person name="Priest M."/>
            <person name="Roberts A."/>
            <person name="Saif S."/>
            <person name="Shea T."/>
            <person name="Sisk P."/>
            <person name="Sykes S."/>
            <person name="Wortman J."/>
            <person name="Nusbaum C."/>
            <person name="Birren B."/>
        </authorList>
    </citation>
    <scope>NUCLEOTIDE SEQUENCE [LARGE SCALE GENOMIC DNA]</scope>
    <source>
        <strain evidence="4">PRA339</strain>
    </source>
</reference>
<reference evidence="3 4" key="2">
    <citation type="submission" date="2014-03" db="EMBL/GenBank/DDBJ databases">
        <title>The Genome Sequence of Anncaliia algerae insect isolate PRA339.</title>
        <authorList>
            <consortium name="The Broad Institute Genome Sequencing Platform"/>
            <consortium name="The Broad Institute Genome Sequencing Center for Infectious Disease"/>
            <person name="Cuomo C."/>
            <person name="Becnel J."/>
            <person name="Sanscrainte N."/>
            <person name="Walker B."/>
            <person name="Young S.K."/>
            <person name="Zeng Q."/>
            <person name="Gargeya S."/>
            <person name="Fitzgerald M."/>
            <person name="Haas B."/>
            <person name="Abouelleil A."/>
            <person name="Alvarado L."/>
            <person name="Arachchi H.M."/>
            <person name="Berlin A.M."/>
            <person name="Chapman S.B."/>
            <person name="Dewar J."/>
            <person name="Goldberg J."/>
            <person name="Griggs A."/>
            <person name="Gujja S."/>
            <person name="Hansen M."/>
            <person name="Howarth C."/>
            <person name="Imamovic A."/>
            <person name="Larimer J."/>
            <person name="McCowan C."/>
            <person name="Murphy C."/>
            <person name="Neiman D."/>
            <person name="Pearson M."/>
            <person name="Priest M."/>
            <person name="Roberts A."/>
            <person name="Saif S."/>
            <person name="Shea T."/>
            <person name="Sisk P."/>
            <person name="Sykes S."/>
            <person name="Wortman J."/>
            <person name="Nusbaum C."/>
            <person name="Birren B."/>
        </authorList>
    </citation>
    <scope>NUCLEOTIDE SEQUENCE [LARGE SCALE GENOMIC DNA]</scope>
    <source>
        <strain evidence="3 4">PRA339</strain>
    </source>
</reference>
<sequence>MLINKSNFFSYTQSHKFIQLSSLRSCIATVNVQIKDLHLHQERQCLPSFLSKSERMKEISSLKNKISENLSLIEKTVHSFEMFPVSKEMKQNLKEYFTFELQGLLYKFRETQQSFLNKMSNNEIFQSFEEDVPAQTQVSSMHETKSTIFQVTTMLMELKMAVTAQTFKIDRIEFYLTNVNENMKKTNKELLQLPRKGVYFKNRIIYFLLFIVIVLMILSLIKVSKYRKSI</sequence>
<evidence type="ECO:0000313" key="3">
    <source>
        <dbReference type="EMBL" id="KCZ82308.1"/>
    </source>
</evidence>
<organism evidence="3 4">
    <name type="scientific">Anncaliia algerae PRA339</name>
    <dbReference type="NCBI Taxonomy" id="1288291"/>
    <lineage>
        <taxon>Eukaryota</taxon>
        <taxon>Fungi</taxon>
        <taxon>Fungi incertae sedis</taxon>
        <taxon>Microsporidia</taxon>
        <taxon>Tubulinosematoidea</taxon>
        <taxon>Tubulinosematidae</taxon>
        <taxon>Anncaliia</taxon>
    </lineage>
</organism>
<keyword evidence="4" id="KW-1185">Reference proteome</keyword>
<dbReference type="GO" id="GO:0016020">
    <property type="term" value="C:membrane"/>
    <property type="evidence" value="ECO:0007669"/>
    <property type="project" value="InterPro"/>
</dbReference>
<dbReference type="HOGENOM" id="CLU_093580_0_0_1"/>
<dbReference type="AlphaFoldDB" id="A0A059F4T9"/>
<feature type="domain" description="T-SNARE coiled-coil homology" evidence="2">
    <location>
        <begin position="131"/>
        <end position="193"/>
    </location>
</feature>
<dbReference type="Proteomes" id="UP000030655">
    <property type="component" value="Unassembled WGS sequence"/>
</dbReference>
<evidence type="ECO:0000256" key="1">
    <source>
        <dbReference type="SAM" id="Phobius"/>
    </source>
</evidence>
<evidence type="ECO:0000313" key="4">
    <source>
        <dbReference type="Proteomes" id="UP000030655"/>
    </source>
</evidence>
<feature type="transmembrane region" description="Helical" evidence="1">
    <location>
        <begin position="204"/>
        <end position="221"/>
    </location>
</feature>
<dbReference type="OrthoDB" id="10251371at2759"/>
<dbReference type="SUPFAM" id="SSF47661">
    <property type="entry name" value="t-snare proteins"/>
    <property type="match status" value="1"/>
</dbReference>
<dbReference type="InterPro" id="IPR000727">
    <property type="entry name" value="T_SNARE_dom"/>
</dbReference>
<dbReference type="PROSITE" id="PS50192">
    <property type="entry name" value="T_SNARE"/>
    <property type="match status" value="1"/>
</dbReference>
<accession>A0A059F4T9</accession>
<dbReference type="EMBL" id="KK365131">
    <property type="protein sequence ID" value="KCZ82308.1"/>
    <property type="molecule type" value="Genomic_DNA"/>
</dbReference>
<dbReference type="Gene3D" id="1.20.5.110">
    <property type="match status" value="1"/>
</dbReference>
<dbReference type="InterPro" id="IPR010989">
    <property type="entry name" value="SNARE"/>
</dbReference>
<dbReference type="GO" id="GO:0016192">
    <property type="term" value="P:vesicle-mediated transport"/>
    <property type="evidence" value="ECO:0007669"/>
    <property type="project" value="InterPro"/>
</dbReference>
<proteinExistence type="predicted"/>
<dbReference type="VEuPathDB" id="MicrosporidiaDB:H312_00331"/>
<name>A0A059F4T9_9MICR</name>
<protein>
    <recommendedName>
        <fullName evidence="2">t-SNARE coiled-coil homology domain-containing protein</fullName>
    </recommendedName>
</protein>
<keyword evidence="1" id="KW-0812">Transmembrane</keyword>
<gene>
    <name evidence="3" type="ORF">H312_00331</name>
</gene>
<evidence type="ECO:0000259" key="2">
    <source>
        <dbReference type="PROSITE" id="PS50192"/>
    </source>
</evidence>